<name>A0A377PHZ4_HAFAL</name>
<protein>
    <submittedName>
        <fullName evidence="2">Uncharacterized protein</fullName>
    </submittedName>
</protein>
<keyword evidence="1" id="KW-0472">Membrane</keyword>
<sequence length="37" mass="4096">MPNPKKSNSQRQDSYLVAGTTLVMLALYIIILASNLM</sequence>
<accession>A0A377PHZ4</accession>
<reference evidence="2 3" key="1">
    <citation type="submission" date="2018-06" db="EMBL/GenBank/DDBJ databases">
        <authorList>
            <consortium name="Pathogen Informatics"/>
            <person name="Doyle S."/>
        </authorList>
    </citation>
    <scope>NUCLEOTIDE SEQUENCE [LARGE SCALE GENOMIC DNA]</scope>
    <source>
        <strain evidence="2 3">NCTC8105</strain>
    </source>
</reference>
<keyword evidence="1" id="KW-0812">Transmembrane</keyword>
<dbReference type="AlphaFoldDB" id="A0A377PHZ4"/>
<keyword evidence="1" id="KW-1133">Transmembrane helix</keyword>
<feature type="transmembrane region" description="Helical" evidence="1">
    <location>
        <begin position="15"/>
        <end position="36"/>
    </location>
</feature>
<evidence type="ECO:0000256" key="1">
    <source>
        <dbReference type="SAM" id="Phobius"/>
    </source>
</evidence>
<evidence type="ECO:0000313" key="2">
    <source>
        <dbReference type="EMBL" id="STQ79935.1"/>
    </source>
</evidence>
<gene>
    <name evidence="2" type="ORF">NCTC8105_02039</name>
</gene>
<proteinExistence type="predicted"/>
<dbReference type="Proteomes" id="UP000254821">
    <property type="component" value="Unassembled WGS sequence"/>
</dbReference>
<evidence type="ECO:0000313" key="3">
    <source>
        <dbReference type="Proteomes" id="UP000254821"/>
    </source>
</evidence>
<organism evidence="2 3">
    <name type="scientific">Hafnia alvei</name>
    <dbReference type="NCBI Taxonomy" id="569"/>
    <lineage>
        <taxon>Bacteria</taxon>
        <taxon>Pseudomonadati</taxon>
        <taxon>Pseudomonadota</taxon>
        <taxon>Gammaproteobacteria</taxon>
        <taxon>Enterobacterales</taxon>
        <taxon>Hafniaceae</taxon>
        <taxon>Hafnia</taxon>
    </lineage>
</organism>
<dbReference type="EMBL" id="UGHP01000001">
    <property type="protein sequence ID" value="STQ79935.1"/>
    <property type="molecule type" value="Genomic_DNA"/>
</dbReference>